<gene>
    <name evidence="1" type="ORF">Lmac_2464</name>
</gene>
<name>A0A0W0VXY8_9GAMM</name>
<keyword evidence="2" id="KW-1185">Reference proteome</keyword>
<reference evidence="1 2" key="1">
    <citation type="submission" date="2015-11" db="EMBL/GenBank/DDBJ databases">
        <title>Genomic analysis of 38 Legionella species identifies large and diverse effector repertoires.</title>
        <authorList>
            <person name="Burstein D."/>
            <person name="Amaro F."/>
            <person name="Zusman T."/>
            <person name="Lifshitz Z."/>
            <person name="Cohen O."/>
            <person name="Gilbert J.A."/>
            <person name="Pupko T."/>
            <person name="Shuman H.A."/>
            <person name="Segal G."/>
        </authorList>
    </citation>
    <scope>NUCLEOTIDE SEQUENCE [LARGE SCALE GENOMIC DNA]</scope>
    <source>
        <strain evidence="1 2">PX-1-G2-E2</strain>
    </source>
</reference>
<dbReference type="RefSeq" id="WP_058453165.1">
    <property type="nucleotide sequence ID" value="NZ_CAAAIB010000014.1"/>
</dbReference>
<dbReference type="Gene3D" id="1.20.1280.280">
    <property type="match status" value="1"/>
</dbReference>
<accession>A0A0W0VXY8</accession>
<proteinExistence type="predicted"/>
<evidence type="ECO:0000313" key="2">
    <source>
        <dbReference type="Proteomes" id="UP000054908"/>
    </source>
</evidence>
<dbReference type="Proteomes" id="UP000054908">
    <property type="component" value="Unassembled WGS sequence"/>
</dbReference>
<sequence length="281" mass="32554">MSFSLESILEFSRSVESQCGRQGVPAKFFKKNWIENAEWVVTCQSNLRKEPSQKNLECYAQAIHLAAQFLKSQEQASTTELGFLSQHLFTLDSEARVLLPNAVLNFPKPVDETKETLITQQFEQLKTLFLSGVDSSIGQIEEEYRPTPAVQVFLNSDEFTALKKYRDTVLKNDKRDHTFFGIDFALTMKYKALDLLINAFEQQKTLEGIDNVMKTFYNTKNKSTREAKSIYDYLNTGQNLFTWFFGLFVKTTTVTLIDSLKEFMEENFQDKVERELEHPCY</sequence>
<protein>
    <submittedName>
        <fullName evidence="1">Uncharacterized protein</fullName>
    </submittedName>
</protein>
<comment type="caution">
    <text evidence="1">The sequence shown here is derived from an EMBL/GenBank/DDBJ whole genome shotgun (WGS) entry which is preliminary data.</text>
</comment>
<dbReference type="AlphaFoldDB" id="A0A0W0VXY8"/>
<dbReference type="InterPro" id="IPR038346">
    <property type="entry name" value="DrrA_PI4P-bd_sf"/>
</dbReference>
<dbReference type="PATRIC" id="fig|466.6.peg.2622"/>
<dbReference type="EMBL" id="LNYL01000048">
    <property type="protein sequence ID" value="KTD24927.1"/>
    <property type="molecule type" value="Genomic_DNA"/>
</dbReference>
<organism evidence="1 2">
    <name type="scientific">Legionella maceachernii</name>
    <dbReference type="NCBI Taxonomy" id="466"/>
    <lineage>
        <taxon>Bacteria</taxon>
        <taxon>Pseudomonadati</taxon>
        <taxon>Pseudomonadota</taxon>
        <taxon>Gammaproteobacteria</taxon>
        <taxon>Legionellales</taxon>
        <taxon>Legionellaceae</taxon>
        <taxon>Legionella</taxon>
    </lineage>
</organism>
<evidence type="ECO:0000313" key="1">
    <source>
        <dbReference type="EMBL" id="KTD24927.1"/>
    </source>
</evidence>
<dbReference type="OrthoDB" id="5646071at2"/>